<organism evidence="1 2">
    <name type="scientific">Aureobasidium melanogenum</name>
    <name type="common">Aureobasidium pullulans var. melanogenum</name>
    <dbReference type="NCBI Taxonomy" id="46634"/>
    <lineage>
        <taxon>Eukaryota</taxon>
        <taxon>Fungi</taxon>
        <taxon>Dikarya</taxon>
        <taxon>Ascomycota</taxon>
        <taxon>Pezizomycotina</taxon>
        <taxon>Dothideomycetes</taxon>
        <taxon>Dothideomycetidae</taxon>
        <taxon>Dothideales</taxon>
        <taxon>Saccotheciaceae</taxon>
        <taxon>Aureobasidium</taxon>
    </lineage>
</organism>
<feature type="non-terminal residue" evidence="1">
    <location>
        <position position="1"/>
    </location>
</feature>
<dbReference type="Proteomes" id="UP000729357">
    <property type="component" value="Unassembled WGS sequence"/>
</dbReference>
<reference evidence="1" key="1">
    <citation type="journal article" date="2021" name="J Fungi (Basel)">
        <title>Virulence traits and population genomics of the black yeast Aureobasidium melanogenum.</title>
        <authorList>
            <person name="Cernosa A."/>
            <person name="Sun X."/>
            <person name="Gostincar C."/>
            <person name="Fang C."/>
            <person name="Gunde-Cimerman N."/>
            <person name="Song Z."/>
        </authorList>
    </citation>
    <scope>NUCLEOTIDE SEQUENCE</scope>
    <source>
        <strain evidence="1">EXF-9298</strain>
    </source>
</reference>
<evidence type="ECO:0000313" key="2">
    <source>
        <dbReference type="Proteomes" id="UP000729357"/>
    </source>
</evidence>
<name>A0A9P8FRM5_AURME</name>
<sequence length="382" mass="42652">MCAQQIILLNQCLVTAIRHAALWSQLNLQPSLTVKPSQCPSTCFLVLSLTAAPPSVTNRKTPTHRLGKDVPFSHLKPPKGLSHWTLHEVHLALHISSSLPCTASNDDSMLFEGSTPLEGQTDFNSPSPAELDDLERVVNLIDAALRLALTNLSSKTLTGVKVTEKSSFKHLDDICPAMWSPDHLEALASRAVFLPTISHAMSNSILQRAHSTTLKEKLKEIARQECVATSHSQHPEPQAIQQAVSIRLWRLMQRRLRDPSAGKKLKSIRIADTALPSSELDEDADNILSFEEEDGGHDYYQSEDLLELNDEEDEEDLLDVEYESEWEDLFTEEERGNSPVDNDMLDMLDYLHNVQHDGHNLNTAAACLEDEMSPVLEDMLEL</sequence>
<gene>
    <name evidence="1" type="ORF">KCU98_g8008</name>
</gene>
<protein>
    <submittedName>
        <fullName evidence="1">Uncharacterized protein</fullName>
    </submittedName>
</protein>
<reference evidence="1" key="2">
    <citation type="submission" date="2021-08" db="EMBL/GenBank/DDBJ databases">
        <authorList>
            <person name="Gostincar C."/>
            <person name="Sun X."/>
            <person name="Song Z."/>
            <person name="Gunde-Cimerman N."/>
        </authorList>
    </citation>
    <scope>NUCLEOTIDE SEQUENCE</scope>
    <source>
        <strain evidence="1">EXF-9298</strain>
    </source>
</reference>
<keyword evidence="2" id="KW-1185">Reference proteome</keyword>
<dbReference type="AlphaFoldDB" id="A0A9P8FRM5"/>
<accession>A0A9P8FRM5</accession>
<evidence type="ECO:0000313" key="1">
    <source>
        <dbReference type="EMBL" id="KAG9980639.1"/>
    </source>
</evidence>
<proteinExistence type="predicted"/>
<dbReference type="EMBL" id="JAHFXS010000957">
    <property type="protein sequence ID" value="KAG9980639.1"/>
    <property type="molecule type" value="Genomic_DNA"/>
</dbReference>
<comment type="caution">
    <text evidence="1">The sequence shown here is derived from an EMBL/GenBank/DDBJ whole genome shotgun (WGS) entry which is preliminary data.</text>
</comment>